<dbReference type="SUPFAM" id="SSF48403">
    <property type="entry name" value="Ankyrin repeat"/>
    <property type="match status" value="1"/>
</dbReference>
<name>A0A916S3Z4_9HYPH</name>
<feature type="repeat" description="ANK" evidence="3">
    <location>
        <begin position="125"/>
        <end position="157"/>
    </location>
</feature>
<evidence type="ECO:0000256" key="4">
    <source>
        <dbReference type="SAM" id="SignalP"/>
    </source>
</evidence>
<evidence type="ECO:0000256" key="3">
    <source>
        <dbReference type="PROSITE-ProRule" id="PRU00023"/>
    </source>
</evidence>
<feature type="repeat" description="ANK" evidence="3">
    <location>
        <begin position="59"/>
        <end position="91"/>
    </location>
</feature>
<reference evidence="5" key="2">
    <citation type="submission" date="2020-09" db="EMBL/GenBank/DDBJ databases">
        <authorList>
            <person name="Sun Q."/>
            <person name="Zhou Y."/>
        </authorList>
    </citation>
    <scope>NUCLEOTIDE SEQUENCE</scope>
    <source>
        <strain evidence="5">CGMCC 1.15320</strain>
    </source>
</reference>
<dbReference type="PROSITE" id="PS50088">
    <property type="entry name" value="ANK_REPEAT"/>
    <property type="match status" value="3"/>
</dbReference>
<dbReference type="PROSITE" id="PS50297">
    <property type="entry name" value="ANK_REP_REGION"/>
    <property type="match status" value="2"/>
</dbReference>
<dbReference type="Pfam" id="PF12796">
    <property type="entry name" value="Ank_2"/>
    <property type="match status" value="1"/>
</dbReference>
<organism evidence="5 6">
    <name type="scientific">Nitratireductor aestuarii</name>
    <dbReference type="NCBI Taxonomy" id="1735103"/>
    <lineage>
        <taxon>Bacteria</taxon>
        <taxon>Pseudomonadati</taxon>
        <taxon>Pseudomonadota</taxon>
        <taxon>Alphaproteobacteria</taxon>
        <taxon>Hyphomicrobiales</taxon>
        <taxon>Phyllobacteriaceae</taxon>
        <taxon>Nitratireductor</taxon>
    </lineage>
</organism>
<gene>
    <name evidence="5" type="ORF">GCM10011385_38410</name>
</gene>
<evidence type="ECO:0000256" key="2">
    <source>
        <dbReference type="ARBA" id="ARBA00023043"/>
    </source>
</evidence>
<reference evidence="5" key="1">
    <citation type="journal article" date="2014" name="Int. J. Syst. Evol. Microbiol.">
        <title>Complete genome sequence of Corynebacterium casei LMG S-19264T (=DSM 44701T), isolated from a smear-ripened cheese.</title>
        <authorList>
            <consortium name="US DOE Joint Genome Institute (JGI-PGF)"/>
            <person name="Walter F."/>
            <person name="Albersmeier A."/>
            <person name="Kalinowski J."/>
            <person name="Ruckert C."/>
        </authorList>
    </citation>
    <scope>NUCLEOTIDE SEQUENCE</scope>
    <source>
        <strain evidence="5">CGMCC 1.15320</strain>
    </source>
</reference>
<dbReference type="InterPro" id="IPR036770">
    <property type="entry name" value="Ankyrin_rpt-contain_sf"/>
</dbReference>
<dbReference type="PANTHER" id="PTHR24171">
    <property type="entry name" value="ANKYRIN REPEAT DOMAIN-CONTAINING PROTEIN 39-RELATED"/>
    <property type="match status" value="1"/>
</dbReference>
<dbReference type="Proteomes" id="UP000636264">
    <property type="component" value="Unassembled WGS sequence"/>
</dbReference>
<dbReference type="Pfam" id="PF00023">
    <property type="entry name" value="Ank"/>
    <property type="match status" value="1"/>
</dbReference>
<dbReference type="AlphaFoldDB" id="A0A916S3Z4"/>
<dbReference type="EMBL" id="BMIF01000017">
    <property type="protein sequence ID" value="GGA80460.1"/>
    <property type="molecule type" value="Genomic_DNA"/>
</dbReference>
<protein>
    <recommendedName>
        <fullName evidence="7">Ankyrin repeat domain-containing protein</fullName>
    </recommendedName>
</protein>
<proteinExistence type="predicted"/>
<dbReference type="SMART" id="SM00248">
    <property type="entry name" value="ANK"/>
    <property type="match status" value="4"/>
</dbReference>
<evidence type="ECO:0008006" key="7">
    <source>
        <dbReference type="Google" id="ProtNLM"/>
    </source>
</evidence>
<keyword evidence="6" id="KW-1185">Reference proteome</keyword>
<keyword evidence="2 3" id="KW-0040">ANK repeat</keyword>
<dbReference type="InterPro" id="IPR002110">
    <property type="entry name" value="Ankyrin_rpt"/>
</dbReference>
<dbReference type="Gene3D" id="1.25.40.20">
    <property type="entry name" value="Ankyrin repeat-containing domain"/>
    <property type="match status" value="1"/>
</dbReference>
<evidence type="ECO:0000313" key="5">
    <source>
        <dbReference type="EMBL" id="GGA80460.1"/>
    </source>
</evidence>
<comment type="caution">
    <text evidence="5">The sequence shown here is derived from an EMBL/GenBank/DDBJ whole genome shotgun (WGS) entry which is preliminary data.</text>
</comment>
<sequence>MCAREVKAGLNRFTLILAGLIMGSSFASASVLEAVNANDVHRLAQAIAGGHDVDERNGAGQTALLVAVWNNDVEAARLLLEAGADVNAEDSIQDSPYLVAGAHGRLEILKMILEHGADLKSTNHYGGTALIPAAEKGHPEAVSLLIEAGVDVNHINNLGWTALMEAVVLSSGGPIHQDIIRRLLDGGADKTIPDAQGVTALDHAKARGFTQIVRLLQD</sequence>
<accession>A0A916S3Z4</accession>
<feature type="repeat" description="ANK" evidence="3">
    <location>
        <begin position="92"/>
        <end position="124"/>
    </location>
</feature>
<keyword evidence="1" id="KW-0677">Repeat</keyword>
<feature type="signal peptide" evidence="4">
    <location>
        <begin position="1"/>
        <end position="29"/>
    </location>
</feature>
<keyword evidence="4" id="KW-0732">Signal</keyword>
<evidence type="ECO:0000256" key="1">
    <source>
        <dbReference type="ARBA" id="ARBA00022737"/>
    </source>
</evidence>
<feature type="chain" id="PRO_5036723672" description="Ankyrin repeat domain-containing protein" evidence="4">
    <location>
        <begin position="30"/>
        <end position="218"/>
    </location>
</feature>
<evidence type="ECO:0000313" key="6">
    <source>
        <dbReference type="Proteomes" id="UP000636264"/>
    </source>
</evidence>